<keyword evidence="10" id="KW-0460">Magnesium</keyword>
<evidence type="ECO:0000313" key="18">
    <source>
        <dbReference type="Proteomes" id="UP000243106"/>
    </source>
</evidence>
<dbReference type="GO" id="GO:0005507">
    <property type="term" value="F:copper ion binding"/>
    <property type="evidence" value="ECO:0007669"/>
    <property type="project" value="TreeGrafter"/>
</dbReference>
<dbReference type="GO" id="GO:0005886">
    <property type="term" value="C:plasma membrane"/>
    <property type="evidence" value="ECO:0007669"/>
    <property type="project" value="UniProtKB-SubCell"/>
</dbReference>
<dbReference type="NCBIfam" id="TIGR01511">
    <property type="entry name" value="ATPase-IB1_Cu"/>
    <property type="match status" value="1"/>
</dbReference>
<dbReference type="GO" id="GO:0055070">
    <property type="term" value="P:copper ion homeostasis"/>
    <property type="evidence" value="ECO:0007669"/>
    <property type="project" value="TreeGrafter"/>
</dbReference>
<dbReference type="GO" id="GO:0043682">
    <property type="term" value="F:P-type divalent copper transporter activity"/>
    <property type="evidence" value="ECO:0007669"/>
    <property type="project" value="TreeGrafter"/>
</dbReference>
<keyword evidence="12 15" id="KW-1133">Transmembrane helix</keyword>
<feature type="transmembrane region" description="Helical" evidence="15">
    <location>
        <begin position="667"/>
        <end position="695"/>
    </location>
</feature>
<keyword evidence="13" id="KW-0406">Ion transport</keyword>
<evidence type="ECO:0000256" key="8">
    <source>
        <dbReference type="ARBA" id="ARBA00022741"/>
    </source>
</evidence>
<evidence type="ECO:0000256" key="6">
    <source>
        <dbReference type="ARBA" id="ARBA00022692"/>
    </source>
</evidence>
<protein>
    <submittedName>
        <fullName evidence="17">Cu2+-exporting ATPase</fullName>
    </submittedName>
</protein>
<keyword evidence="18" id="KW-1185">Reference proteome</keyword>
<feature type="transmembrane region" description="Helical" evidence="15">
    <location>
        <begin position="352"/>
        <end position="371"/>
    </location>
</feature>
<dbReference type="SUPFAM" id="SSF81653">
    <property type="entry name" value="Calcium ATPase, transduction domain A"/>
    <property type="match status" value="1"/>
</dbReference>
<dbReference type="RefSeq" id="WP_245760265.1">
    <property type="nucleotide sequence ID" value="NZ_FOXV01000009.1"/>
</dbReference>
<accession>A0A1I5ZEK7</accession>
<dbReference type="NCBIfam" id="TIGR01525">
    <property type="entry name" value="ATPase-IB_hvy"/>
    <property type="match status" value="1"/>
</dbReference>
<feature type="transmembrane region" description="Helical" evidence="15">
    <location>
        <begin position="197"/>
        <end position="215"/>
    </location>
</feature>
<dbReference type="SUPFAM" id="SSF56784">
    <property type="entry name" value="HAD-like"/>
    <property type="match status" value="1"/>
</dbReference>
<dbReference type="InterPro" id="IPR023298">
    <property type="entry name" value="ATPase_P-typ_TM_dom_sf"/>
</dbReference>
<comment type="similarity">
    <text evidence="2 15">Belongs to the cation transport ATPase (P-type) (TC 3.A.3) family. Type IB subfamily.</text>
</comment>
<keyword evidence="3" id="KW-0813">Transport</keyword>
<dbReference type="GO" id="GO:0005524">
    <property type="term" value="F:ATP binding"/>
    <property type="evidence" value="ECO:0007669"/>
    <property type="project" value="UniProtKB-UniRule"/>
</dbReference>
<dbReference type="Gene3D" id="3.40.1110.10">
    <property type="entry name" value="Calcium-transporting ATPase, cytoplasmic domain N"/>
    <property type="match status" value="1"/>
</dbReference>
<evidence type="ECO:0000256" key="7">
    <source>
        <dbReference type="ARBA" id="ARBA00022723"/>
    </source>
</evidence>
<sequence length="711" mass="73504">MTAACPACVALPEPARGGRVAADLVLHLPDIHCAACIAGVEETLNALPGVREARVNLTLKRALVASGGIDADVMIDALARAGHRAQRFDPALLGGQDSSDRDLLLRMGVSGFAMMNVMLLSVAVWSGAAATTAHLFHLIAAMIAVPAVAYSGRPFFASALGALSARRLNMDVPISLAIVLALGVSVAGAFLGHDRAGWFDAALALTFFLLIGRYLDHRGRSSARSAAAELAALEAPQALRVEEGGDVVVRAADLLPGEIIRVRPGDRLPVDGIILEGATDLDRSALTGESQPEAASAGDTVAAGEVTLTGPLLIRTIRAGADTSLRRLADLVAAAETQKSRYAGLADRAAKIYAPVVHILGAAAFVLWMYLTAGDGWRSLDVAISVLVITCPCALGLAVPAVSTVTTSRLFRKGLLVKSSTALERLAEVDMVVFDKTGTLTTGRMRLETELGDADLALAAGLAMGSAHPVSRAICDAAAARGIAPLELSDIREIPGKGVCANQGGREIRLGRADWIGATGATALQRADESHVTITLGEDLRSDAEDTVARLRAAGLPVVLLSGDAPEPVARLAETLGIDDAHARMSPEEKARWIEKATARGARPLMVGDGLNDTGSLALAHASIAPSSALDAARNAADLVLLSDKLGPVADAIAAARQAKTRMKENIGLAVLYNLVSIPIAFAGLATPFIAAIAMSTSSVTVSLNAARGRE</sequence>
<dbReference type="InterPro" id="IPR017969">
    <property type="entry name" value="Heavy-metal-associated_CS"/>
</dbReference>
<evidence type="ECO:0000256" key="2">
    <source>
        <dbReference type="ARBA" id="ARBA00006024"/>
    </source>
</evidence>
<evidence type="ECO:0000256" key="13">
    <source>
        <dbReference type="ARBA" id="ARBA00023065"/>
    </source>
</evidence>
<name>A0A1I5ZEK7_9RHOB</name>
<evidence type="ECO:0000313" key="17">
    <source>
        <dbReference type="EMBL" id="SFQ54888.1"/>
    </source>
</evidence>
<dbReference type="InterPro" id="IPR036412">
    <property type="entry name" value="HAD-like_sf"/>
</dbReference>
<dbReference type="Gene3D" id="2.70.150.10">
    <property type="entry name" value="Calcium-transporting ATPase, cytoplasmic transduction domain A"/>
    <property type="match status" value="1"/>
</dbReference>
<keyword evidence="9 15" id="KW-0067">ATP-binding</keyword>
<feature type="domain" description="HMA" evidence="16">
    <location>
        <begin position="22"/>
        <end position="86"/>
    </location>
</feature>
<dbReference type="SUPFAM" id="SSF55008">
    <property type="entry name" value="HMA, heavy metal-associated domain"/>
    <property type="match status" value="1"/>
</dbReference>
<comment type="subcellular location">
    <subcellularLocation>
        <location evidence="1">Cell membrane</location>
        <topology evidence="1">Multi-pass membrane protein</topology>
    </subcellularLocation>
</comment>
<dbReference type="PRINTS" id="PR00119">
    <property type="entry name" value="CATATPASE"/>
</dbReference>
<evidence type="ECO:0000256" key="15">
    <source>
        <dbReference type="RuleBase" id="RU362081"/>
    </source>
</evidence>
<gene>
    <name evidence="17" type="ORF">SAMN05421853_109106</name>
</gene>
<dbReference type="AlphaFoldDB" id="A0A1I5ZEK7"/>
<dbReference type="Gene3D" id="3.40.50.1000">
    <property type="entry name" value="HAD superfamily/HAD-like"/>
    <property type="match status" value="1"/>
</dbReference>
<dbReference type="SUPFAM" id="SSF81665">
    <property type="entry name" value="Calcium ATPase, transmembrane domain M"/>
    <property type="match status" value="1"/>
</dbReference>
<dbReference type="InterPro" id="IPR059000">
    <property type="entry name" value="ATPase_P-type_domA"/>
</dbReference>
<dbReference type="InterPro" id="IPR036163">
    <property type="entry name" value="HMA_dom_sf"/>
</dbReference>
<dbReference type="Pfam" id="PF00122">
    <property type="entry name" value="E1-E2_ATPase"/>
    <property type="match status" value="1"/>
</dbReference>
<dbReference type="PANTHER" id="PTHR43520:SF5">
    <property type="entry name" value="CATION-TRANSPORTING P-TYPE ATPASE-RELATED"/>
    <property type="match status" value="1"/>
</dbReference>
<dbReference type="NCBIfam" id="TIGR01512">
    <property type="entry name" value="ATPase-IB2_Cd"/>
    <property type="match status" value="1"/>
</dbReference>
<evidence type="ECO:0000256" key="5">
    <source>
        <dbReference type="ARBA" id="ARBA00022553"/>
    </source>
</evidence>
<evidence type="ECO:0000259" key="16">
    <source>
        <dbReference type="PROSITE" id="PS50846"/>
    </source>
</evidence>
<evidence type="ECO:0000256" key="12">
    <source>
        <dbReference type="ARBA" id="ARBA00022989"/>
    </source>
</evidence>
<dbReference type="InterPro" id="IPR006121">
    <property type="entry name" value="HMA_dom"/>
</dbReference>
<dbReference type="PRINTS" id="PR00120">
    <property type="entry name" value="HATPASE"/>
</dbReference>
<dbReference type="EMBL" id="FOXV01000009">
    <property type="protein sequence ID" value="SFQ54888.1"/>
    <property type="molecule type" value="Genomic_DNA"/>
</dbReference>
<evidence type="ECO:0000256" key="9">
    <source>
        <dbReference type="ARBA" id="ARBA00022840"/>
    </source>
</evidence>
<dbReference type="Pfam" id="PF00702">
    <property type="entry name" value="Hydrolase"/>
    <property type="match status" value="1"/>
</dbReference>
<dbReference type="GO" id="GO:0016887">
    <property type="term" value="F:ATP hydrolysis activity"/>
    <property type="evidence" value="ECO:0007669"/>
    <property type="project" value="InterPro"/>
</dbReference>
<dbReference type="Pfam" id="PF00403">
    <property type="entry name" value="HMA"/>
    <property type="match status" value="1"/>
</dbReference>
<keyword evidence="7 15" id="KW-0479">Metal-binding</keyword>
<dbReference type="CDD" id="cd00371">
    <property type="entry name" value="HMA"/>
    <property type="match status" value="1"/>
</dbReference>
<evidence type="ECO:0000256" key="3">
    <source>
        <dbReference type="ARBA" id="ARBA00022448"/>
    </source>
</evidence>
<proteinExistence type="inferred from homology"/>
<evidence type="ECO:0000256" key="4">
    <source>
        <dbReference type="ARBA" id="ARBA00022475"/>
    </source>
</evidence>
<evidence type="ECO:0000256" key="11">
    <source>
        <dbReference type="ARBA" id="ARBA00022967"/>
    </source>
</evidence>
<dbReference type="InterPro" id="IPR027256">
    <property type="entry name" value="P-typ_ATPase_IB"/>
</dbReference>
<keyword evidence="5" id="KW-0597">Phosphoprotein</keyword>
<dbReference type="PROSITE" id="PS50846">
    <property type="entry name" value="HMA_2"/>
    <property type="match status" value="1"/>
</dbReference>
<keyword evidence="14 15" id="KW-0472">Membrane</keyword>
<dbReference type="Gene3D" id="3.30.70.100">
    <property type="match status" value="1"/>
</dbReference>
<feature type="transmembrane region" description="Helical" evidence="15">
    <location>
        <begin position="134"/>
        <end position="152"/>
    </location>
</feature>
<dbReference type="PROSITE" id="PS01047">
    <property type="entry name" value="HMA_1"/>
    <property type="match status" value="1"/>
</dbReference>
<dbReference type="InterPro" id="IPR018303">
    <property type="entry name" value="ATPase_P-typ_P_site"/>
</dbReference>
<keyword evidence="11" id="KW-1278">Translocase</keyword>
<dbReference type="InterPro" id="IPR008250">
    <property type="entry name" value="ATPase_P-typ_transduc_dom_A_sf"/>
</dbReference>
<dbReference type="Proteomes" id="UP000243106">
    <property type="component" value="Unassembled WGS sequence"/>
</dbReference>
<keyword evidence="8 15" id="KW-0547">Nucleotide-binding</keyword>
<keyword evidence="4 15" id="KW-1003">Cell membrane</keyword>
<dbReference type="InterPro" id="IPR001757">
    <property type="entry name" value="P_typ_ATPase"/>
</dbReference>
<evidence type="ECO:0000256" key="1">
    <source>
        <dbReference type="ARBA" id="ARBA00004651"/>
    </source>
</evidence>
<dbReference type="NCBIfam" id="TIGR01494">
    <property type="entry name" value="ATPase_P-type"/>
    <property type="match status" value="2"/>
</dbReference>
<feature type="transmembrane region" description="Helical" evidence="15">
    <location>
        <begin position="172"/>
        <end position="191"/>
    </location>
</feature>
<feature type="transmembrane region" description="Helical" evidence="15">
    <location>
        <begin position="383"/>
        <end position="405"/>
    </location>
</feature>
<keyword evidence="6 15" id="KW-0812">Transmembrane</keyword>
<dbReference type="InterPro" id="IPR023299">
    <property type="entry name" value="ATPase_P-typ_cyto_dom_N"/>
</dbReference>
<organism evidence="17 18">
    <name type="scientific">Roseivivax halotolerans</name>
    <dbReference type="NCBI Taxonomy" id="93684"/>
    <lineage>
        <taxon>Bacteria</taxon>
        <taxon>Pseudomonadati</taxon>
        <taxon>Pseudomonadota</taxon>
        <taxon>Alphaproteobacteria</taxon>
        <taxon>Rhodobacterales</taxon>
        <taxon>Roseobacteraceae</taxon>
        <taxon>Roseivivax</taxon>
    </lineage>
</organism>
<dbReference type="InterPro" id="IPR023214">
    <property type="entry name" value="HAD_sf"/>
</dbReference>
<dbReference type="STRING" id="93684.SAMN05421853_109106"/>
<dbReference type="PROSITE" id="PS00154">
    <property type="entry name" value="ATPASE_E1_E2"/>
    <property type="match status" value="1"/>
</dbReference>
<dbReference type="PANTHER" id="PTHR43520">
    <property type="entry name" value="ATP7, ISOFORM B"/>
    <property type="match status" value="1"/>
</dbReference>
<evidence type="ECO:0000256" key="14">
    <source>
        <dbReference type="ARBA" id="ARBA00023136"/>
    </source>
</evidence>
<evidence type="ECO:0000256" key="10">
    <source>
        <dbReference type="ARBA" id="ARBA00022842"/>
    </source>
</evidence>
<reference evidence="18" key="1">
    <citation type="submission" date="2016-10" db="EMBL/GenBank/DDBJ databases">
        <authorList>
            <person name="Varghese N."/>
            <person name="Submissions S."/>
        </authorList>
    </citation>
    <scope>NUCLEOTIDE SEQUENCE [LARGE SCALE GENOMIC DNA]</scope>
    <source>
        <strain evidence="18">JCM 10271</strain>
    </source>
</reference>
<feature type="transmembrane region" description="Helical" evidence="15">
    <location>
        <begin position="103"/>
        <end position="128"/>
    </location>
</feature>